<evidence type="ECO:0000256" key="6">
    <source>
        <dbReference type="ARBA" id="ARBA00023136"/>
    </source>
</evidence>
<evidence type="ECO:0000256" key="1">
    <source>
        <dbReference type="ARBA" id="ARBA00004651"/>
    </source>
</evidence>
<dbReference type="GO" id="GO:0005886">
    <property type="term" value="C:plasma membrane"/>
    <property type="evidence" value="ECO:0007669"/>
    <property type="project" value="UniProtKB-SubCell"/>
</dbReference>
<keyword evidence="2" id="KW-0813">Transport</keyword>
<comment type="caution">
    <text evidence="9">The sequence shown here is derived from an EMBL/GenBank/DDBJ whole genome shotgun (WGS) entry which is preliminary data.</text>
</comment>
<reference evidence="9 10" key="1">
    <citation type="submission" date="2017-09" db="EMBL/GenBank/DDBJ databases">
        <title>High-quality draft genome sequence of Butyrivibrio fibrisolvens INBov1, isolated from cow rumen.</title>
        <authorList>
            <person name="Rodriguez Hernaez J."/>
            <person name="Rivarola M."/>
            <person name="Paniego N."/>
            <person name="Cravero S."/>
            <person name="Ceron Cucchi M."/>
            <person name="Martinez M.C."/>
        </authorList>
    </citation>
    <scope>NUCLEOTIDE SEQUENCE [LARGE SCALE GENOMIC DNA]</scope>
    <source>
        <strain evidence="9 10">INBov1</strain>
    </source>
</reference>
<accession>A0A317G4K2</accession>
<evidence type="ECO:0000256" key="4">
    <source>
        <dbReference type="ARBA" id="ARBA00022692"/>
    </source>
</evidence>
<feature type="transmembrane region" description="Helical" evidence="7">
    <location>
        <begin position="251"/>
        <end position="273"/>
    </location>
</feature>
<dbReference type="PANTHER" id="PTHR23517">
    <property type="entry name" value="RESISTANCE PROTEIN MDTM, PUTATIVE-RELATED-RELATED"/>
    <property type="match status" value="1"/>
</dbReference>
<comment type="subcellular location">
    <subcellularLocation>
        <location evidence="1">Cell membrane</location>
        <topology evidence="1">Multi-pass membrane protein</topology>
    </subcellularLocation>
</comment>
<dbReference type="InterPro" id="IPR011701">
    <property type="entry name" value="MFS"/>
</dbReference>
<dbReference type="AlphaFoldDB" id="A0A317G4K2"/>
<evidence type="ECO:0000256" key="3">
    <source>
        <dbReference type="ARBA" id="ARBA00022475"/>
    </source>
</evidence>
<organism evidence="9 10">
    <name type="scientific">Butyrivibrio fibrisolvens</name>
    <dbReference type="NCBI Taxonomy" id="831"/>
    <lineage>
        <taxon>Bacteria</taxon>
        <taxon>Bacillati</taxon>
        <taxon>Bacillota</taxon>
        <taxon>Clostridia</taxon>
        <taxon>Lachnospirales</taxon>
        <taxon>Lachnospiraceae</taxon>
        <taxon>Butyrivibrio</taxon>
    </lineage>
</organism>
<keyword evidence="6 7" id="KW-0472">Membrane</keyword>
<dbReference type="Proteomes" id="UP000245488">
    <property type="component" value="Chromosome"/>
</dbReference>
<keyword evidence="3" id="KW-1003">Cell membrane</keyword>
<keyword evidence="10" id="KW-1185">Reference proteome</keyword>
<dbReference type="SUPFAM" id="SSF103473">
    <property type="entry name" value="MFS general substrate transporter"/>
    <property type="match status" value="1"/>
</dbReference>
<dbReference type="PROSITE" id="PS50850">
    <property type="entry name" value="MFS"/>
    <property type="match status" value="1"/>
</dbReference>
<dbReference type="RefSeq" id="WP_110073519.1">
    <property type="nucleotide sequence ID" value="NZ_CM009896.1"/>
</dbReference>
<evidence type="ECO:0000256" key="7">
    <source>
        <dbReference type="SAM" id="Phobius"/>
    </source>
</evidence>
<gene>
    <name evidence="9" type="ORF">CPT75_14910</name>
</gene>
<feature type="transmembrane region" description="Helical" evidence="7">
    <location>
        <begin position="373"/>
        <end position="395"/>
    </location>
</feature>
<sequence length="406" mass="44376">MRLFTQYKGLKKENYILFFGRIVTNLGAMIWPMMTMILNKKLGLSATQTATFIIVSGVIFLPANIWGGQIADRFNKKRVIICCDIISIVLFVISGLIPLSLFSICVLLVGAFFQTLEGPAYQALVADITPPDKREKAFSLLYLGSNIGLILSPTIAGILFNNYLWLCFVISGLSIMVSTVLIGLFVRDIGAPHKKKEIADDPHQGSILNIIAKSPALMIFIIALSFYQGAYSQFGYLMPLDISKAYPDNGSVIYGTVTSVNCIIVVLFTPVITMLLECVSLTRKYALGTILQAVSFAAFLVSFGFIPGYYISIALFTLGEILTTIVIGTYLSKKVPAQFRGRIYGVTSFASALMTGIVELGSGKLFDVLGSAYAWGFSVAMTLIAVIASIILISVDRRENVKYQEV</sequence>
<feature type="transmembrane region" description="Helical" evidence="7">
    <location>
        <begin position="46"/>
        <end position="67"/>
    </location>
</feature>
<feature type="domain" description="Major facilitator superfamily (MFS) profile" evidence="8">
    <location>
        <begin position="13"/>
        <end position="397"/>
    </location>
</feature>
<evidence type="ECO:0000256" key="5">
    <source>
        <dbReference type="ARBA" id="ARBA00022989"/>
    </source>
</evidence>
<dbReference type="Pfam" id="PF07690">
    <property type="entry name" value="MFS_1"/>
    <property type="match status" value="1"/>
</dbReference>
<feature type="transmembrane region" description="Helical" evidence="7">
    <location>
        <begin position="207"/>
        <end position="231"/>
    </location>
</feature>
<feature type="transmembrane region" description="Helical" evidence="7">
    <location>
        <begin position="285"/>
        <end position="303"/>
    </location>
</feature>
<dbReference type="InterPro" id="IPR036259">
    <property type="entry name" value="MFS_trans_sf"/>
</dbReference>
<keyword evidence="4 7" id="KW-0812">Transmembrane</keyword>
<name>A0A317G4K2_BUTFI</name>
<evidence type="ECO:0000313" key="10">
    <source>
        <dbReference type="Proteomes" id="UP000245488"/>
    </source>
</evidence>
<dbReference type="GO" id="GO:0022857">
    <property type="term" value="F:transmembrane transporter activity"/>
    <property type="evidence" value="ECO:0007669"/>
    <property type="project" value="InterPro"/>
</dbReference>
<keyword evidence="5 7" id="KW-1133">Transmembrane helix</keyword>
<feature type="transmembrane region" description="Helical" evidence="7">
    <location>
        <begin position="79"/>
        <end position="112"/>
    </location>
</feature>
<dbReference type="Gene3D" id="1.20.1250.20">
    <property type="entry name" value="MFS general substrate transporter like domains"/>
    <property type="match status" value="1"/>
</dbReference>
<dbReference type="InterPro" id="IPR020846">
    <property type="entry name" value="MFS_dom"/>
</dbReference>
<feature type="transmembrane region" description="Helical" evidence="7">
    <location>
        <begin position="15"/>
        <end position="34"/>
    </location>
</feature>
<protein>
    <recommendedName>
        <fullName evidence="8">Major facilitator superfamily (MFS) profile domain-containing protein</fullName>
    </recommendedName>
</protein>
<feature type="transmembrane region" description="Helical" evidence="7">
    <location>
        <begin position="163"/>
        <end position="186"/>
    </location>
</feature>
<evidence type="ECO:0000313" key="9">
    <source>
        <dbReference type="EMBL" id="PWT28319.1"/>
    </source>
</evidence>
<dbReference type="EMBL" id="NXNG01000001">
    <property type="protein sequence ID" value="PWT28319.1"/>
    <property type="molecule type" value="Genomic_DNA"/>
</dbReference>
<feature type="transmembrane region" description="Helical" evidence="7">
    <location>
        <begin position="309"/>
        <end position="331"/>
    </location>
</feature>
<dbReference type="InterPro" id="IPR050171">
    <property type="entry name" value="MFS_Transporters"/>
</dbReference>
<proteinExistence type="predicted"/>
<evidence type="ECO:0000256" key="2">
    <source>
        <dbReference type="ARBA" id="ARBA00022448"/>
    </source>
</evidence>
<feature type="transmembrane region" description="Helical" evidence="7">
    <location>
        <begin position="343"/>
        <end position="361"/>
    </location>
</feature>
<evidence type="ECO:0000259" key="8">
    <source>
        <dbReference type="PROSITE" id="PS50850"/>
    </source>
</evidence>